<sequence>MNSLDLLECPQRALHLANRLLLSGAALGTGGLVAAYGLDTWLPIPALVLAHGLTVVGPGLLKIGYVMRLLSQARLRRFDGEVCCVEA</sequence>
<evidence type="ECO:0000313" key="2">
    <source>
        <dbReference type="EMBL" id="TRX74987.1"/>
    </source>
</evidence>
<dbReference type="AlphaFoldDB" id="A0A553GZR7"/>
<gene>
    <name evidence="2" type="ORF">FM069_10715</name>
</gene>
<evidence type="ECO:0000313" key="3">
    <source>
        <dbReference type="Proteomes" id="UP000315235"/>
    </source>
</evidence>
<organism evidence="2 3">
    <name type="scientific">Pseudomonas mangiferae</name>
    <dbReference type="NCBI Taxonomy" id="2593654"/>
    <lineage>
        <taxon>Bacteria</taxon>
        <taxon>Pseudomonadati</taxon>
        <taxon>Pseudomonadota</taxon>
        <taxon>Gammaproteobacteria</taxon>
        <taxon>Pseudomonadales</taxon>
        <taxon>Pseudomonadaceae</taxon>
        <taxon>Pseudomonas</taxon>
    </lineage>
</organism>
<feature type="transmembrane region" description="Helical" evidence="1">
    <location>
        <begin position="44"/>
        <end position="67"/>
    </location>
</feature>
<keyword evidence="1" id="KW-0472">Membrane</keyword>
<dbReference type="EMBL" id="VJOY01000006">
    <property type="protein sequence ID" value="TRX74987.1"/>
    <property type="molecule type" value="Genomic_DNA"/>
</dbReference>
<accession>A0A553GZR7</accession>
<dbReference type="RefSeq" id="WP_143488289.1">
    <property type="nucleotide sequence ID" value="NZ_VJOY01000006.1"/>
</dbReference>
<feature type="transmembrane region" description="Helical" evidence="1">
    <location>
        <begin position="20"/>
        <end position="38"/>
    </location>
</feature>
<keyword evidence="1 2" id="KW-0812">Transmembrane</keyword>
<dbReference type="OrthoDB" id="6905559at2"/>
<keyword evidence="1" id="KW-1133">Transmembrane helix</keyword>
<keyword evidence="3" id="KW-1185">Reference proteome</keyword>
<evidence type="ECO:0000256" key="1">
    <source>
        <dbReference type="SAM" id="Phobius"/>
    </source>
</evidence>
<comment type="caution">
    <text evidence="2">The sequence shown here is derived from an EMBL/GenBank/DDBJ whole genome shotgun (WGS) entry which is preliminary data.</text>
</comment>
<proteinExistence type="predicted"/>
<dbReference type="Proteomes" id="UP000315235">
    <property type="component" value="Unassembled WGS sequence"/>
</dbReference>
<reference evidence="2 3" key="1">
    <citation type="submission" date="2019-07" db="EMBL/GenBank/DDBJ databases">
        <title>Pseudomonas mangiferae sp. nov., isolated from bark of mango tree in Thailand.</title>
        <authorList>
            <person name="Srisuk N."/>
            <person name="Anurat P."/>
        </authorList>
    </citation>
    <scope>NUCLEOTIDE SEQUENCE [LARGE SCALE GENOMIC DNA]</scope>
    <source>
        <strain evidence="2 3">DMKU_BBB3-04</strain>
    </source>
</reference>
<name>A0A553GZR7_9PSED</name>
<protein>
    <submittedName>
        <fullName evidence="2">Transmembrane sensor/regulator PpyR</fullName>
    </submittedName>
</protein>